<evidence type="ECO:0000313" key="2">
    <source>
        <dbReference type="EMBL" id="SUX22636.1"/>
    </source>
</evidence>
<dbReference type="InterPro" id="IPR050336">
    <property type="entry name" value="Chromosome_partition/occlusion"/>
</dbReference>
<evidence type="ECO:0000313" key="3">
    <source>
        <dbReference type="Proteomes" id="UP000254572"/>
    </source>
</evidence>
<dbReference type="OrthoDB" id="7656008at2"/>
<keyword evidence="3" id="KW-1185">Reference proteome</keyword>
<dbReference type="SUPFAM" id="SSF110849">
    <property type="entry name" value="ParB/Sulfiredoxin"/>
    <property type="match status" value="1"/>
</dbReference>
<dbReference type="GO" id="GO:0007059">
    <property type="term" value="P:chromosome segregation"/>
    <property type="evidence" value="ECO:0007669"/>
    <property type="project" value="TreeGrafter"/>
</dbReference>
<reference evidence="2 3" key="1">
    <citation type="submission" date="2018-06" db="EMBL/GenBank/DDBJ databases">
        <authorList>
            <consortium name="Pathogen Informatics"/>
            <person name="Doyle S."/>
        </authorList>
    </citation>
    <scope>NUCLEOTIDE SEQUENCE [LARGE SCALE GENOMIC DNA]</scope>
    <source>
        <strain evidence="2 3">NCTC13294</strain>
    </source>
</reference>
<evidence type="ECO:0000256" key="1">
    <source>
        <dbReference type="SAM" id="MobiDB-lite"/>
    </source>
</evidence>
<organism evidence="2 3">
    <name type="scientific">Cardiobacterium valvarum</name>
    <dbReference type="NCBI Taxonomy" id="194702"/>
    <lineage>
        <taxon>Bacteria</taxon>
        <taxon>Pseudomonadati</taxon>
        <taxon>Pseudomonadota</taxon>
        <taxon>Gammaproteobacteria</taxon>
        <taxon>Cardiobacteriales</taxon>
        <taxon>Cardiobacteriaceae</taxon>
        <taxon>Cardiobacterium</taxon>
    </lineage>
</organism>
<dbReference type="PANTHER" id="PTHR33375:SF1">
    <property type="entry name" value="CHROMOSOME-PARTITIONING PROTEIN PARB-RELATED"/>
    <property type="match status" value="1"/>
</dbReference>
<proteinExistence type="predicted"/>
<sequence length="625" mass="71639">MSDMLNFARNVASPDGATESVRVIPLDISEIECSRFNPRTSRGVHYESTKESIRNTGLQNMLTVTKRPGDEHYSLYYGGNTRLTILKELVNEALASGDEDTANRLRLQQCRFVPYTDDLDVLVKHMAENEERSGMTLIDKARAVFQIREMYLQQKQVESVSQRDLVSFIHGLGWTRVNQPIMTELNFAYQELQDVIPLALAAGLGKRKITQLRLWLRDIDQFVTWLEEKGVLQRTVQRNGEEVYETYNAAQARALYFSVLAEFDTDLSDDPAMPEDVTVINRVSGDDDESGNNRLIDLASFFEQYRYRLADILMQYDPGLNSARIHFEVEQIRKTGKVGEEVPMEELWRQAQQTSNMPPANFPTPRKPRESKTGGEEEPLSGESESTESGFENSTAPSDGNAATPVLAEEDNTVTAAKPDGTLTMLSERYPNRVQMPFGPPVQLPDKKLPWDRYNESIGQECKKRLRCLLDNYDTGGLLHELIRLDGDAAETPTLVNAPYFYLTLDNGEQFERMERLLTEGSEHERYAALYCLHLWLFYLEQVFHAETNDQLSESERATYDNLRLLWQEYAHHFADCQLQCRIGLLYRRGKDAINRFNLIDKIIIEYQLLLWAIETRPIDPPEGT</sequence>
<name>A0A381E7M5_9GAMM</name>
<feature type="compositionally biased region" description="Low complexity" evidence="1">
    <location>
        <begin position="381"/>
        <end position="392"/>
    </location>
</feature>
<feature type="region of interest" description="Disordered" evidence="1">
    <location>
        <begin position="351"/>
        <end position="403"/>
    </location>
</feature>
<dbReference type="InterPro" id="IPR036086">
    <property type="entry name" value="ParB/Sulfiredoxin_sf"/>
</dbReference>
<dbReference type="Proteomes" id="UP000254572">
    <property type="component" value="Unassembled WGS sequence"/>
</dbReference>
<gene>
    <name evidence="2" type="ORF">NCTC13294_01302</name>
</gene>
<dbReference type="PANTHER" id="PTHR33375">
    <property type="entry name" value="CHROMOSOME-PARTITIONING PROTEIN PARB-RELATED"/>
    <property type="match status" value="1"/>
</dbReference>
<dbReference type="AlphaFoldDB" id="A0A381E7M5"/>
<dbReference type="RefSeq" id="WP_115611594.1">
    <property type="nucleotide sequence ID" value="NZ_JBHLZC010000005.1"/>
</dbReference>
<accession>A0A381E7M5</accession>
<protein>
    <submittedName>
        <fullName evidence="2">Integrating conjugative element, PFGI_1 class, ParB family protein</fullName>
    </submittedName>
</protein>
<dbReference type="EMBL" id="UFUW01000001">
    <property type="protein sequence ID" value="SUX22636.1"/>
    <property type="molecule type" value="Genomic_DNA"/>
</dbReference>
<dbReference type="GO" id="GO:0005694">
    <property type="term" value="C:chromosome"/>
    <property type="evidence" value="ECO:0007669"/>
    <property type="project" value="TreeGrafter"/>
</dbReference>